<organism evidence="1 2">
    <name type="scientific">Araneus ventricosus</name>
    <name type="common">Orbweaver spider</name>
    <name type="synonym">Epeira ventricosa</name>
    <dbReference type="NCBI Taxonomy" id="182803"/>
    <lineage>
        <taxon>Eukaryota</taxon>
        <taxon>Metazoa</taxon>
        <taxon>Ecdysozoa</taxon>
        <taxon>Arthropoda</taxon>
        <taxon>Chelicerata</taxon>
        <taxon>Arachnida</taxon>
        <taxon>Araneae</taxon>
        <taxon>Araneomorphae</taxon>
        <taxon>Entelegynae</taxon>
        <taxon>Araneoidea</taxon>
        <taxon>Araneidae</taxon>
        <taxon>Araneus</taxon>
    </lineage>
</organism>
<protein>
    <submittedName>
        <fullName evidence="1">Uncharacterized protein</fullName>
    </submittedName>
</protein>
<sequence>MPKVALFSRQWPRNEILFATGHGPFPSYFKRFGLAVPNNCGCDDECIPFYYATACPLTLSFHFKTPSTIHKVHWLRNLVSNPHARRRWKILMEFIQKNEQVLSC</sequence>
<gene>
    <name evidence="1" type="ORF">AVEN_86854_1</name>
</gene>
<evidence type="ECO:0000313" key="2">
    <source>
        <dbReference type="Proteomes" id="UP000499080"/>
    </source>
</evidence>
<name>A0A4Y2EDV4_ARAVE</name>
<dbReference type="AlphaFoldDB" id="A0A4Y2EDV4"/>
<comment type="caution">
    <text evidence="1">The sequence shown here is derived from an EMBL/GenBank/DDBJ whole genome shotgun (WGS) entry which is preliminary data.</text>
</comment>
<reference evidence="1 2" key="1">
    <citation type="journal article" date="2019" name="Sci. Rep.">
        <title>Orb-weaving spider Araneus ventricosus genome elucidates the spidroin gene catalogue.</title>
        <authorList>
            <person name="Kono N."/>
            <person name="Nakamura H."/>
            <person name="Ohtoshi R."/>
            <person name="Moran D.A.P."/>
            <person name="Shinohara A."/>
            <person name="Yoshida Y."/>
            <person name="Fujiwara M."/>
            <person name="Mori M."/>
            <person name="Tomita M."/>
            <person name="Arakawa K."/>
        </authorList>
    </citation>
    <scope>NUCLEOTIDE SEQUENCE [LARGE SCALE GENOMIC DNA]</scope>
</reference>
<proteinExistence type="predicted"/>
<evidence type="ECO:0000313" key="1">
    <source>
        <dbReference type="EMBL" id="GBM27312.1"/>
    </source>
</evidence>
<keyword evidence="2" id="KW-1185">Reference proteome</keyword>
<dbReference type="Proteomes" id="UP000499080">
    <property type="component" value="Unassembled WGS sequence"/>
</dbReference>
<accession>A0A4Y2EDV4</accession>
<dbReference type="EMBL" id="BGPR01092462">
    <property type="protein sequence ID" value="GBM27312.1"/>
    <property type="molecule type" value="Genomic_DNA"/>
</dbReference>